<dbReference type="EC" id="3.6.1.29" evidence="4"/>
<comment type="catalytic activity">
    <reaction evidence="4">
        <text>P(1),P(3)-bis(5'-adenosyl) triphosphate + H2O = AMP + ADP + 2 H(+)</text>
        <dbReference type="Rhea" id="RHEA:13893"/>
        <dbReference type="ChEBI" id="CHEBI:15377"/>
        <dbReference type="ChEBI" id="CHEBI:15378"/>
        <dbReference type="ChEBI" id="CHEBI:58529"/>
        <dbReference type="ChEBI" id="CHEBI:456215"/>
        <dbReference type="ChEBI" id="CHEBI:456216"/>
        <dbReference type="EC" id="3.6.1.29"/>
    </reaction>
</comment>
<dbReference type="Gene3D" id="3.30.428.10">
    <property type="entry name" value="HIT-like"/>
    <property type="match status" value="1"/>
</dbReference>
<evidence type="ECO:0000313" key="7">
    <source>
        <dbReference type="Proteomes" id="UP001516464"/>
    </source>
</evidence>
<dbReference type="InterPro" id="IPR051884">
    <property type="entry name" value="Bis(5'-adenosyl)-TPase_reg"/>
</dbReference>
<evidence type="ECO:0000256" key="2">
    <source>
        <dbReference type="ARBA" id="ARBA00022801"/>
    </source>
</evidence>
<evidence type="ECO:0000256" key="1">
    <source>
        <dbReference type="ARBA" id="ARBA00022741"/>
    </source>
</evidence>
<protein>
    <recommendedName>
        <fullName evidence="4">Bis(5'-adenosyl)-triphosphatase</fullName>
        <ecNumber evidence="4">3.6.1.29</ecNumber>
    </recommendedName>
</protein>
<dbReference type="PROSITE" id="PS00892">
    <property type="entry name" value="HIT_1"/>
    <property type="match status" value="1"/>
</dbReference>
<feature type="short sequence motif" description="Histidine triad motif" evidence="3">
    <location>
        <begin position="90"/>
        <end position="94"/>
    </location>
</feature>
<comment type="caution">
    <text evidence="6">The sequence shown here is derived from an EMBL/GenBank/DDBJ whole genome shotgun (WGS) entry which is preliminary data.</text>
</comment>
<sequence>MNFGDITIPNEHIIVRSKLSFVFVNLRPFLPHHILVSPIRKIASITELTSEETADLFNTVRLCTIALQRFGDSCTISLQNGVNAGQTVLHVHVHVIPRKNGDLKNNDDIYKNGALGYIRTDRAFEDMEKERNFLKPFFDEVFDN</sequence>
<dbReference type="PROSITE" id="PS51084">
    <property type="entry name" value="HIT_2"/>
    <property type="match status" value="1"/>
</dbReference>
<comment type="cofactor">
    <cofactor evidence="4">
        <name>Mn(2+)</name>
        <dbReference type="ChEBI" id="CHEBI:29035"/>
    </cofactor>
</comment>
<evidence type="ECO:0000256" key="4">
    <source>
        <dbReference type="RuleBase" id="RU366076"/>
    </source>
</evidence>
<dbReference type="Pfam" id="PF01230">
    <property type="entry name" value="HIT"/>
    <property type="match status" value="1"/>
</dbReference>
<dbReference type="SUPFAM" id="SSF54197">
    <property type="entry name" value="HIT-like"/>
    <property type="match status" value="1"/>
</dbReference>
<dbReference type="InterPro" id="IPR036265">
    <property type="entry name" value="HIT-like_sf"/>
</dbReference>
<keyword evidence="1 4" id="KW-0547">Nucleotide-binding</keyword>
<organism evidence="6 7">
    <name type="scientific">Astathelohania contejeani</name>
    <dbReference type="NCBI Taxonomy" id="164912"/>
    <lineage>
        <taxon>Eukaryota</taxon>
        <taxon>Fungi</taxon>
        <taxon>Fungi incertae sedis</taxon>
        <taxon>Microsporidia</taxon>
        <taxon>Astathelohaniidae</taxon>
        <taxon>Astathelohania</taxon>
    </lineage>
</organism>
<dbReference type="Proteomes" id="UP001516464">
    <property type="component" value="Unassembled WGS sequence"/>
</dbReference>
<proteinExistence type="predicted"/>
<name>A0ABQ7HYV3_9MICR</name>
<evidence type="ECO:0000313" key="6">
    <source>
        <dbReference type="EMBL" id="KAF7683368.1"/>
    </source>
</evidence>
<gene>
    <name evidence="6" type="primary">fhit</name>
    <name evidence="6" type="ORF">TCON_1423</name>
</gene>
<dbReference type="InterPro" id="IPR011146">
    <property type="entry name" value="HIT-like"/>
</dbReference>
<dbReference type="InterPro" id="IPR019808">
    <property type="entry name" value="Histidine_triad_CS"/>
</dbReference>
<reference evidence="6 7" key="1">
    <citation type="submission" date="2019-01" db="EMBL/GenBank/DDBJ databases">
        <title>Genomes sequencing and comparative genomics of infectious freshwater microsporidia, Cucumispora dikerogammari and Thelohania contejeani.</title>
        <authorList>
            <person name="Cormier A."/>
            <person name="Giraud I."/>
            <person name="Wattier R."/>
            <person name="Teixeira M."/>
            <person name="Grandjean F."/>
            <person name="Rigaud T."/>
            <person name="Cordaux R."/>
        </authorList>
    </citation>
    <scope>NUCLEOTIDE SEQUENCE [LARGE SCALE GENOMIC DNA]</scope>
    <source>
        <strain evidence="6">T1</strain>
        <tissue evidence="6">Spores</tissue>
    </source>
</reference>
<dbReference type="CDD" id="cd01275">
    <property type="entry name" value="FHIT"/>
    <property type="match status" value="1"/>
</dbReference>
<accession>A0ABQ7HYV3</accession>
<feature type="domain" description="HIT" evidence="5">
    <location>
        <begin position="1"/>
        <end position="105"/>
    </location>
</feature>
<evidence type="ECO:0000256" key="3">
    <source>
        <dbReference type="PROSITE-ProRule" id="PRU00464"/>
    </source>
</evidence>
<dbReference type="EMBL" id="SBIQ01000094">
    <property type="protein sequence ID" value="KAF7683368.1"/>
    <property type="molecule type" value="Genomic_DNA"/>
</dbReference>
<evidence type="ECO:0000259" key="5">
    <source>
        <dbReference type="PROSITE" id="PS51084"/>
    </source>
</evidence>
<dbReference type="PANTHER" id="PTHR46243">
    <property type="entry name" value="BIS(5'-ADENOSYL)-TRIPHOSPHATASE"/>
    <property type="match status" value="1"/>
</dbReference>
<keyword evidence="2 4" id="KW-0378">Hydrolase</keyword>
<keyword evidence="7" id="KW-1185">Reference proteome</keyword>
<dbReference type="InterPro" id="IPR039383">
    <property type="entry name" value="FHIT"/>
</dbReference>
<dbReference type="PANTHER" id="PTHR46243:SF1">
    <property type="entry name" value="BIS(5'-ADENOSYL)-TRIPHOSPHATASE"/>
    <property type="match status" value="1"/>
</dbReference>